<evidence type="ECO:0000256" key="7">
    <source>
        <dbReference type="ARBA" id="ARBA00023186"/>
    </source>
</evidence>
<keyword evidence="18" id="KW-1185">Reference proteome</keyword>
<dbReference type="InterPro" id="IPR008881">
    <property type="entry name" value="Trigger_fac_ribosome-bd_bac"/>
</dbReference>
<evidence type="ECO:0000256" key="1">
    <source>
        <dbReference type="ARBA" id="ARBA00000971"/>
    </source>
</evidence>
<dbReference type="Gene3D" id="3.10.50.40">
    <property type="match status" value="1"/>
</dbReference>
<evidence type="ECO:0000256" key="4">
    <source>
        <dbReference type="ARBA" id="ARBA00016902"/>
    </source>
</evidence>
<comment type="catalytic activity">
    <reaction evidence="1 12 13">
        <text>[protein]-peptidylproline (omega=180) = [protein]-peptidylproline (omega=0)</text>
        <dbReference type="Rhea" id="RHEA:16237"/>
        <dbReference type="Rhea" id="RHEA-COMP:10747"/>
        <dbReference type="Rhea" id="RHEA-COMP:10748"/>
        <dbReference type="ChEBI" id="CHEBI:83833"/>
        <dbReference type="ChEBI" id="CHEBI:83834"/>
        <dbReference type="EC" id="5.2.1.8"/>
    </reaction>
</comment>
<proteinExistence type="inferred from homology"/>
<feature type="domain" description="PPIase FKBP-type" evidence="16">
    <location>
        <begin position="163"/>
        <end position="245"/>
    </location>
</feature>
<evidence type="ECO:0000256" key="6">
    <source>
        <dbReference type="ARBA" id="ARBA00023110"/>
    </source>
</evidence>
<dbReference type="AlphaFoldDB" id="A0A1Q2KYJ0"/>
<evidence type="ECO:0000256" key="5">
    <source>
        <dbReference type="ARBA" id="ARBA00022618"/>
    </source>
</evidence>
<dbReference type="GO" id="GO:0043335">
    <property type="term" value="P:protein unfolding"/>
    <property type="evidence" value="ECO:0007669"/>
    <property type="project" value="TreeGrafter"/>
</dbReference>
<reference evidence="17 18" key="1">
    <citation type="submission" date="2017-02" db="EMBL/GenBank/DDBJ databases">
        <title>The complete genomic sequence of a novel cold adapted crude oil-degrading bacterium Planococcus qaidamina Y42.</title>
        <authorList>
            <person name="Yang R."/>
        </authorList>
    </citation>
    <scope>NUCLEOTIDE SEQUENCE [LARGE SCALE GENOMIC DNA]</scope>
    <source>
        <strain evidence="17 18">Y42</strain>
    </source>
</reference>
<evidence type="ECO:0000313" key="18">
    <source>
        <dbReference type="Proteomes" id="UP000188184"/>
    </source>
</evidence>
<comment type="function">
    <text evidence="10 12">Involved in protein export. Acts as a chaperone by maintaining the newly synthesized protein in an open conformation. Functions as a peptidyl-prolyl cis-trans isomerase.</text>
</comment>
<evidence type="ECO:0000256" key="13">
    <source>
        <dbReference type="PROSITE-ProRule" id="PRU00277"/>
    </source>
</evidence>
<dbReference type="Pfam" id="PF05698">
    <property type="entry name" value="Trigger_C"/>
    <property type="match status" value="1"/>
</dbReference>
<dbReference type="InterPro" id="IPR005215">
    <property type="entry name" value="Trig_fac"/>
</dbReference>
<keyword evidence="7 12" id="KW-0143">Chaperone</keyword>
<dbReference type="Pfam" id="PF05697">
    <property type="entry name" value="Trigger_N"/>
    <property type="match status" value="1"/>
</dbReference>
<dbReference type="InterPro" id="IPR027304">
    <property type="entry name" value="Trigger_fact/SurA_dom_sf"/>
</dbReference>
<dbReference type="RefSeq" id="WP_077588748.1">
    <property type="nucleotide sequence ID" value="NZ_CP019640.1"/>
</dbReference>
<dbReference type="PIRSF" id="PIRSF003095">
    <property type="entry name" value="Trigger_factor"/>
    <property type="match status" value="1"/>
</dbReference>
<keyword evidence="5 12" id="KW-0132">Cell division</keyword>
<keyword evidence="12" id="KW-0963">Cytoplasm</keyword>
<accession>A0A1Q2KYJ0</accession>
<organism evidence="17 18">
    <name type="scientific">Planococcus lenghuensis</name>
    <dbReference type="NCBI Taxonomy" id="2213202"/>
    <lineage>
        <taxon>Bacteria</taxon>
        <taxon>Bacillati</taxon>
        <taxon>Bacillota</taxon>
        <taxon>Bacilli</taxon>
        <taxon>Bacillales</taxon>
        <taxon>Caryophanaceae</taxon>
        <taxon>Planococcus</taxon>
    </lineage>
</organism>
<evidence type="ECO:0000259" key="16">
    <source>
        <dbReference type="PROSITE" id="PS50059"/>
    </source>
</evidence>
<dbReference type="PANTHER" id="PTHR30560:SF3">
    <property type="entry name" value="TRIGGER FACTOR-LIKE PROTEIN TIG, CHLOROPLASTIC"/>
    <property type="match status" value="1"/>
</dbReference>
<dbReference type="PROSITE" id="PS50059">
    <property type="entry name" value="FKBP_PPIASE"/>
    <property type="match status" value="1"/>
</dbReference>
<evidence type="ECO:0000256" key="10">
    <source>
        <dbReference type="ARBA" id="ARBA00024849"/>
    </source>
</evidence>
<dbReference type="HAMAP" id="MF_00303">
    <property type="entry name" value="Trigger_factor_Tig"/>
    <property type="match status" value="1"/>
</dbReference>
<evidence type="ECO:0000256" key="15">
    <source>
        <dbReference type="SAM" id="Coils"/>
    </source>
</evidence>
<dbReference type="NCBIfam" id="TIGR00115">
    <property type="entry name" value="tig"/>
    <property type="match status" value="1"/>
</dbReference>
<dbReference type="GO" id="GO:0015031">
    <property type="term" value="P:protein transport"/>
    <property type="evidence" value="ECO:0007669"/>
    <property type="project" value="UniProtKB-UniRule"/>
</dbReference>
<comment type="domain">
    <text evidence="12">Consists of 3 domains; the N-terminus binds the ribosome, the middle domain has PPIase activity, while the C-terminus has intrinsic chaperone activity on its own.</text>
</comment>
<keyword evidence="8 12" id="KW-0413">Isomerase</keyword>
<feature type="coiled-coil region" evidence="15">
    <location>
        <begin position="135"/>
        <end position="162"/>
    </location>
</feature>
<evidence type="ECO:0000256" key="9">
    <source>
        <dbReference type="ARBA" id="ARBA00023306"/>
    </source>
</evidence>
<dbReference type="GO" id="GO:0003755">
    <property type="term" value="F:peptidyl-prolyl cis-trans isomerase activity"/>
    <property type="evidence" value="ECO:0007669"/>
    <property type="project" value="UniProtKB-UniRule"/>
</dbReference>
<dbReference type="EMBL" id="CP019640">
    <property type="protein sequence ID" value="AQQ52867.1"/>
    <property type="molecule type" value="Genomic_DNA"/>
</dbReference>
<dbReference type="SUPFAM" id="SSF54534">
    <property type="entry name" value="FKBP-like"/>
    <property type="match status" value="1"/>
</dbReference>
<evidence type="ECO:0000256" key="2">
    <source>
        <dbReference type="ARBA" id="ARBA00005464"/>
    </source>
</evidence>
<comment type="similarity">
    <text evidence="2 12 14">Belongs to the FKBP-type PPIase family. Tig subfamily.</text>
</comment>
<dbReference type="InterPro" id="IPR036611">
    <property type="entry name" value="Trigger_fac_ribosome-bd_sf"/>
</dbReference>
<evidence type="ECO:0000256" key="11">
    <source>
        <dbReference type="ARBA" id="ARBA00029986"/>
    </source>
</evidence>
<evidence type="ECO:0000256" key="12">
    <source>
        <dbReference type="HAMAP-Rule" id="MF_00303"/>
    </source>
</evidence>
<dbReference type="SUPFAM" id="SSF109998">
    <property type="entry name" value="Triger factor/SurA peptide-binding domain-like"/>
    <property type="match status" value="1"/>
</dbReference>
<dbReference type="InterPro" id="IPR001179">
    <property type="entry name" value="PPIase_FKBP_dom"/>
</dbReference>
<comment type="subcellular location">
    <subcellularLocation>
        <location evidence="12">Cytoplasm</location>
    </subcellularLocation>
    <text evidence="12">About half TF is bound to the ribosome near the polypeptide exit tunnel while the other half is free in the cytoplasm.</text>
</comment>
<dbReference type="KEGG" id="pmar:B0X71_07040"/>
<gene>
    <name evidence="12" type="primary">tig</name>
    <name evidence="17" type="ORF">B0X71_07040</name>
</gene>
<keyword evidence="9 12" id="KW-0131">Cell cycle</keyword>
<name>A0A1Q2KYJ0_9BACL</name>
<evidence type="ECO:0000313" key="17">
    <source>
        <dbReference type="EMBL" id="AQQ52867.1"/>
    </source>
</evidence>
<dbReference type="OrthoDB" id="9767721at2"/>
<dbReference type="GO" id="GO:0005737">
    <property type="term" value="C:cytoplasm"/>
    <property type="evidence" value="ECO:0007669"/>
    <property type="project" value="UniProtKB-SubCell"/>
</dbReference>
<dbReference type="InterPro" id="IPR037041">
    <property type="entry name" value="Trigger_fac_C_sf"/>
</dbReference>
<dbReference type="GO" id="GO:0044183">
    <property type="term" value="F:protein folding chaperone"/>
    <property type="evidence" value="ECO:0007669"/>
    <property type="project" value="TreeGrafter"/>
</dbReference>
<dbReference type="FunFam" id="3.10.50.40:FF:000001">
    <property type="entry name" value="Trigger factor"/>
    <property type="match status" value="1"/>
</dbReference>
<dbReference type="GO" id="GO:0043022">
    <property type="term" value="F:ribosome binding"/>
    <property type="evidence" value="ECO:0007669"/>
    <property type="project" value="TreeGrafter"/>
</dbReference>
<dbReference type="Gene3D" id="3.30.70.1050">
    <property type="entry name" value="Trigger factor ribosome-binding domain"/>
    <property type="match status" value="1"/>
</dbReference>
<sequence>MSVKVGEREGNTITLTIEVPAERVNEGLDTAFKKVVKEINVPGFRKGKMPRQMFEKRFGVESLYQDALDAILPDAYANAVEEAGLEPVDRPEIDIEEMEKNKPLVFTAKVTVKPEVKLGDYKGLEATKQPTDVTDEDVEEQLKERQERLAELELKEDEAIAEGDTAVIDFKGFVDGEAFEGGEGEDYSLEIGSNTFIPGFEEQLIGSKSGDEKEVKVTFPEEYHAAELAGKEATFEVKVKEVKSKVLPELNDEFAKEIDEEIEGLDALRAKLKEDLMNEKVSASDMALRDELVEKAADNATIEIPQSMVDTEVDRMLQDFEQRLSQQGMNLDLYYQFSGQDENALREQMQADAEKRVRVSLTLEAIAAAEDLKVTAEDIDKELEKMAGQFNMEVDQIKAALGGTTMLENDIRMQNTVEFLVDNANVTEGGATDAAE</sequence>
<evidence type="ECO:0000256" key="14">
    <source>
        <dbReference type="RuleBase" id="RU003914"/>
    </source>
</evidence>
<keyword evidence="15" id="KW-0175">Coiled coil</keyword>
<dbReference type="InterPro" id="IPR008880">
    <property type="entry name" value="Trigger_fac_C"/>
</dbReference>
<dbReference type="Pfam" id="PF00254">
    <property type="entry name" value="FKBP_C"/>
    <property type="match status" value="1"/>
</dbReference>
<evidence type="ECO:0000256" key="3">
    <source>
        <dbReference type="ARBA" id="ARBA00013194"/>
    </source>
</evidence>
<keyword evidence="6 12" id="KW-0697">Rotamase</keyword>
<dbReference type="SUPFAM" id="SSF102735">
    <property type="entry name" value="Trigger factor ribosome-binding domain"/>
    <property type="match status" value="1"/>
</dbReference>
<dbReference type="EC" id="5.2.1.8" evidence="3 12"/>
<dbReference type="InterPro" id="IPR046357">
    <property type="entry name" value="PPIase_dom_sf"/>
</dbReference>
<dbReference type="GO" id="GO:0051083">
    <property type="term" value="P:'de novo' cotranslational protein folding"/>
    <property type="evidence" value="ECO:0007669"/>
    <property type="project" value="TreeGrafter"/>
</dbReference>
<protein>
    <recommendedName>
        <fullName evidence="4 12">Trigger factor</fullName>
        <shortName evidence="12">TF</shortName>
        <ecNumber evidence="3 12">5.2.1.8</ecNumber>
    </recommendedName>
    <alternativeName>
        <fullName evidence="11 12">PPIase</fullName>
    </alternativeName>
</protein>
<dbReference type="Gene3D" id="1.10.3120.10">
    <property type="entry name" value="Trigger factor, C-terminal domain"/>
    <property type="match status" value="1"/>
</dbReference>
<dbReference type="Proteomes" id="UP000188184">
    <property type="component" value="Chromosome"/>
</dbReference>
<dbReference type="GO" id="GO:0051301">
    <property type="term" value="P:cell division"/>
    <property type="evidence" value="ECO:0007669"/>
    <property type="project" value="UniProtKB-KW"/>
</dbReference>
<dbReference type="PANTHER" id="PTHR30560">
    <property type="entry name" value="TRIGGER FACTOR CHAPERONE AND PEPTIDYL-PROLYL CIS/TRANS ISOMERASE"/>
    <property type="match status" value="1"/>
</dbReference>
<evidence type="ECO:0000256" key="8">
    <source>
        <dbReference type="ARBA" id="ARBA00023235"/>
    </source>
</evidence>